<dbReference type="InterPro" id="IPR056125">
    <property type="entry name" value="DUF7708"/>
</dbReference>
<dbReference type="RefSeq" id="XP_016631824.1">
    <property type="nucleotide sequence ID" value="XM_016776979.1"/>
</dbReference>
<dbReference type="EMBL" id="KN848073">
    <property type="protein sequence ID" value="KIX97701.1"/>
    <property type="molecule type" value="Genomic_DNA"/>
</dbReference>
<dbReference type="OrthoDB" id="61900at2759"/>
<feature type="compositionally biased region" description="Basic and acidic residues" evidence="1">
    <location>
        <begin position="545"/>
        <end position="558"/>
    </location>
</feature>
<dbReference type="Proteomes" id="UP000053411">
    <property type="component" value="Unassembled WGS sequence"/>
</dbReference>
<evidence type="ECO:0000313" key="3">
    <source>
        <dbReference type="EMBL" id="KIX97701.1"/>
    </source>
</evidence>
<dbReference type="AlphaFoldDB" id="A0A0D2IL09"/>
<dbReference type="GeneID" id="27712225"/>
<name>A0A0D2IL09_9EURO</name>
<evidence type="ECO:0000256" key="1">
    <source>
        <dbReference type="SAM" id="MobiDB-lite"/>
    </source>
</evidence>
<proteinExistence type="predicted"/>
<evidence type="ECO:0000313" key="4">
    <source>
        <dbReference type="Proteomes" id="UP000053411"/>
    </source>
</evidence>
<protein>
    <recommendedName>
        <fullName evidence="2">DUF7708 domain-containing protein</fullName>
    </recommendedName>
</protein>
<feature type="region of interest" description="Disordered" evidence="1">
    <location>
        <begin position="542"/>
        <end position="567"/>
    </location>
</feature>
<keyword evidence="4" id="KW-1185">Reference proteome</keyword>
<dbReference type="VEuPathDB" id="FungiDB:Z520_06479"/>
<feature type="domain" description="DUF7708" evidence="2">
    <location>
        <begin position="79"/>
        <end position="225"/>
    </location>
</feature>
<reference evidence="3 4" key="1">
    <citation type="submission" date="2015-01" db="EMBL/GenBank/DDBJ databases">
        <title>The Genome Sequence of Fonsecaea multimorphosa CBS 102226.</title>
        <authorList>
            <consortium name="The Broad Institute Genomics Platform"/>
            <person name="Cuomo C."/>
            <person name="de Hoog S."/>
            <person name="Gorbushina A."/>
            <person name="Stielow B."/>
            <person name="Teixiera M."/>
            <person name="Abouelleil A."/>
            <person name="Chapman S.B."/>
            <person name="Priest M."/>
            <person name="Young S.K."/>
            <person name="Wortman J."/>
            <person name="Nusbaum C."/>
            <person name="Birren B."/>
        </authorList>
    </citation>
    <scope>NUCLEOTIDE SEQUENCE [LARGE SCALE GENOMIC DNA]</scope>
    <source>
        <strain evidence="3 4">CBS 102226</strain>
    </source>
</reference>
<dbReference type="STRING" id="1442371.A0A0D2IL09"/>
<sequence>MSQPALHDVWYSSDLLDCSTNAAHQAFEEAAILFGSEYSQDKSKIHEVQSARSILELQEAAEKAQARYERKIESSKTRKWLARAASRVKFYGQIMDVMAQYHPEYVALAWGAMKFLFTTIDVHESTIRETAKGISQIAVKLPQIALAGELYRNNLLMVDNITKLYACVMKFLIRARRWYGESRILHAWHSVTRPPEIRYKDLLEDIESYASAVNQLAVSSSQAEQRDMHIKMDRLEKSIQIAESKNQKALGEHYALLRKLQQNLSGKVDPQHVCLKHPLIRCIDSHEFNVDAVFNARLYFRDMQAGQLMGLLEQNSKIDHVQALEQVSLARHFSSKQLTAENTPFWLEAKFRRWQNASSSASIVVKGSHKARLALQRFSSEAIELLRNAGIPVIWALPAPSPRTSGGVVGLRDILKNLLLQILKLRLQEGKPIPPMLNSSQVGAASTEDDWINLIAAALDGIPSLFAIFDLATLKTVCQAGHPPCRVFDHFGDLIRILASRRCHNVIKTIFLGYGAETLYLAPSSSLQRVVIDLKRMQSSAAPIKPRDRTRILGDSRSRQNRSSSTR</sequence>
<accession>A0A0D2IL09</accession>
<evidence type="ECO:0000259" key="2">
    <source>
        <dbReference type="Pfam" id="PF24809"/>
    </source>
</evidence>
<organism evidence="3 4">
    <name type="scientific">Fonsecaea multimorphosa CBS 102226</name>
    <dbReference type="NCBI Taxonomy" id="1442371"/>
    <lineage>
        <taxon>Eukaryota</taxon>
        <taxon>Fungi</taxon>
        <taxon>Dikarya</taxon>
        <taxon>Ascomycota</taxon>
        <taxon>Pezizomycotina</taxon>
        <taxon>Eurotiomycetes</taxon>
        <taxon>Chaetothyriomycetidae</taxon>
        <taxon>Chaetothyriales</taxon>
        <taxon>Herpotrichiellaceae</taxon>
        <taxon>Fonsecaea</taxon>
    </lineage>
</organism>
<gene>
    <name evidence="3" type="ORF">Z520_06479</name>
</gene>
<dbReference type="Pfam" id="PF24809">
    <property type="entry name" value="DUF7708"/>
    <property type="match status" value="1"/>
</dbReference>